<evidence type="ECO:0000313" key="7">
    <source>
        <dbReference type="EMBL" id="KWS06029.1"/>
    </source>
</evidence>
<comment type="catalytic activity">
    <reaction evidence="1 6">
        <text>an N-acyl-D-glucosamine 6-phosphate = an N-acyl-D-mannosamine 6-phosphate</text>
        <dbReference type="Rhea" id="RHEA:23932"/>
        <dbReference type="ChEBI" id="CHEBI:57599"/>
        <dbReference type="ChEBI" id="CHEBI:57666"/>
        <dbReference type="EC" id="5.1.3.9"/>
    </reaction>
</comment>
<evidence type="ECO:0000256" key="6">
    <source>
        <dbReference type="HAMAP-Rule" id="MF_01235"/>
    </source>
</evidence>
<sequence length="231" mass="24492">MSRLFERLRGGLVVSCQALPDEPMHGCMPAMARAAIEGGACGVLANGGNDIARIRAAVDAPLIGVLTQVYPDCEIALTPTLVEIDQVAQAGADMAGLDASERRRPGGQRLADFYAAIRKRHPGLRLMAEVATTVEALRAQALGFDCVSSAALGHTQATRGQRLPDDDFAAFRRMRRAVDGCLLVAEGGIDTPQQAARALQLGADFVVIGSAITRPQNITARFVGEMKAIER</sequence>
<dbReference type="InterPro" id="IPR013785">
    <property type="entry name" value="Aldolase_TIM"/>
</dbReference>
<dbReference type="EMBL" id="JAJA02000001">
    <property type="protein sequence ID" value="KWS06029.1"/>
    <property type="molecule type" value="Genomic_DNA"/>
</dbReference>
<dbReference type="PANTHER" id="PTHR36204:SF1">
    <property type="entry name" value="N-ACETYLMANNOSAMINE-6-PHOSPHATE 2-EPIMERASE-RELATED"/>
    <property type="match status" value="1"/>
</dbReference>
<evidence type="ECO:0000256" key="5">
    <source>
        <dbReference type="ARBA" id="ARBA00023277"/>
    </source>
</evidence>
<dbReference type="HAMAP" id="MF_01235">
    <property type="entry name" value="ManNAc6P_epimer"/>
    <property type="match status" value="1"/>
</dbReference>
<dbReference type="OrthoDB" id="9810372at2"/>
<protein>
    <recommendedName>
        <fullName evidence="6">Putative N-acetylmannosamine-6-phosphate 2-epimerase</fullName>
        <ecNumber evidence="6">5.1.3.9</ecNumber>
    </recommendedName>
    <alternativeName>
        <fullName evidence="6">ManNAc-6-P epimerase</fullName>
    </alternativeName>
</protein>
<evidence type="ECO:0000256" key="1">
    <source>
        <dbReference type="ARBA" id="ARBA00000056"/>
    </source>
</evidence>
<comment type="similarity">
    <text evidence="6">Belongs to the NanE family.</text>
</comment>
<gene>
    <name evidence="6" type="primary">nanE</name>
    <name evidence="7" type="ORF">AZ78_3583</name>
</gene>
<reference evidence="7 8" key="1">
    <citation type="journal article" date="2014" name="Genome Announc.">
        <title>Draft Genome Sequence of Lysobacter capsici AZ78, a Bacterium Antagonistic to Plant-Pathogenic Oomycetes.</title>
        <authorList>
            <person name="Puopolo G."/>
            <person name="Sonego P."/>
            <person name="Engelen K."/>
            <person name="Pertot I."/>
        </authorList>
    </citation>
    <scope>NUCLEOTIDE SEQUENCE [LARGE SCALE GENOMIC DNA]</scope>
    <source>
        <strain evidence="7 8">AZ78</strain>
    </source>
</reference>
<dbReference type="NCBIfam" id="NF002231">
    <property type="entry name" value="PRK01130.1"/>
    <property type="match status" value="1"/>
</dbReference>
<organism evidence="7 8">
    <name type="scientific">Lysobacter capsici AZ78</name>
    <dbReference type="NCBI Taxonomy" id="1444315"/>
    <lineage>
        <taxon>Bacteria</taxon>
        <taxon>Pseudomonadati</taxon>
        <taxon>Pseudomonadota</taxon>
        <taxon>Gammaproteobacteria</taxon>
        <taxon>Lysobacterales</taxon>
        <taxon>Lysobacteraceae</taxon>
        <taxon>Lysobacter</taxon>
    </lineage>
</organism>
<comment type="pathway">
    <text evidence="3 6">Amino-sugar metabolism; N-acetylneuraminate degradation; D-fructose 6-phosphate from N-acetylneuraminate: step 3/5.</text>
</comment>
<comment type="caution">
    <text evidence="7">The sequence shown here is derived from an EMBL/GenBank/DDBJ whole genome shotgun (WGS) entry which is preliminary data.</text>
</comment>
<dbReference type="Proteomes" id="UP000023435">
    <property type="component" value="Unassembled WGS sequence"/>
</dbReference>
<keyword evidence="4 6" id="KW-0413">Isomerase</keyword>
<dbReference type="PANTHER" id="PTHR36204">
    <property type="entry name" value="N-ACETYLMANNOSAMINE-6-PHOSPHATE 2-EPIMERASE-RELATED"/>
    <property type="match status" value="1"/>
</dbReference>
<dbReference type="GO" id="GO:0006053">
    <property type="term" value="P:N-acetylmannosamine catabolic process"/>
    <property type="evidence" value="ECO:0007669"/>
    <property type="project" value="TreeGrafter"/>
</dbReference>
<dbReference type="EC" id="5.1.3.9" evidence="6"/>
<dbReference type="AlphaFoldDB" id="A0A108UBE2"/>
<evidence type="ECO:0000256" key="2">
    <source>
        <dbReference type="ARBA" id="ARBA00002147"/>
    </source>
</evidence>
<accession>A0A108UBE2</accession>
<dbReference type="UniPathway" id="UPA00629">
    <property type="reaction ID" value="UER00682"/>
</dbReference>
<evidence type="ECO:0000256" key="3">
    <source>
        <dbReference type="ARBA" id="ARBA00005081"/>
    </source>
</evidence>
<keyword evidence="8" id="KW-1185">Reference proteome</keyword>
<dbReference type="InterPro" id="IPR007260">
    <property type="entry name" value="NanE"/>
</dbReference>
<proteinExistence type="inferred from homology"/>
<dbReference type="GO" id="GO:0005975">
    <property type="term" value="P:carbohydrate metabolic process"/>
    <property type="evidence" value="ECO:0007669"/>
    <property type="project" value="UniProtKB-UniRule"/>
</dbReference>
<dbReference type="GO" id="GO:0019262">
    <property type="term" value="P:N-acetylneuraminate catabolic process"/>
    <property type="evidence" value="ECO:0007669"/>
    <property type="project" value="UniProtKB-UniRule"/>
</dbReference>
<dbReference type="SUPFAM" id="SSF51366">
    <property type="entry name" value="Ribulose-phoshate binding barrel"/>
    <property type="match status" value="1"/>
</dbReference>
<dbReference type="CDD" id="cd04729">
    <property type="entry name" value="NanE"/>
    <property type="match status" value="1"/>
</dbReference>
<dbReference type="Pfam" id="PF04131">
    <property type="entry name" value="NanE"/>
    <property type="match status" value="1"/>
</dbReference>
<dbReference type="GO" id="GO:0005829">
    <property type="term" value="C:cytosol"/>
    <property type="evidence" value="ECO:0007669"/>
    <property type="project" value="TreeGrafter"/>
</dbReference>
<name>A0A108UBE2_9GAMM</name>
<dbReference type="RefSeq" id="WP_036110209.1">
    <property type="nucleotide sequence ID" value="NZ_JAJA02000001.1"/>
</dbReference>
<evidence type="ECO:0000313" key="8">
    <source>
        <dbReference type="Proteomes" id="UP000023435"/>
    </source>
</evidence>
<evidence type="ECO:0000256" key="4">
    <source>
        <dbReference type="ARBA" id="ARBA00023235"/>
    </source>
</evidence>
<dbReference type="GO" id="GO:0047465">
    <property type="term" value="F:N-acylglucosamine-6-phosphate 2-epimerase activity"/>
    <property type="evidence" value="ECO:0007669"/>
    <property type="project" value="UniProtKB-EC"/>
</dbReference>
<comment type="function">
    <text evidence="2 6">Converts N-acetylmannosamine-6-phosphate (ManNAc-6-P) to N-acetylglucosamine-6-phosphate (GlcNAc-6-P).</text>
</comment>
<dbReference type="InterPro" id="IPR011060">
    <property type="entry name" value="RibuloseP-bd_barrel"/>
</dbReference>
<dbReference type="Gene3D" id="3.20.20.70">
    <property type="entry name" value="Aldolase class I"/>
    <property type="match status" value="1"/>
</dbReference>
<keyword evidence="5 6" id="KW-0119">Carbohydrate metabolism</keyword>